<keyword evidence="8" id="KW-0378">Hydrolase</keyword>
<feature type="domain" description="Aprataxin C2HE/C2H2/C2HC zinc finger" evidence="20">
    <location>
        <begin position="178"/>
        <end position="235"/>
    </location>
</feature>
<evidence type="ECO:0000256" key="1">
    <source>
        <dbReference type="ARBA" id="ARBA00004123"/>
    </source>
</evidence>
<comment type="catalytic activity">
    <reaction evidence="13">
        <text>a 3'-end 2'-deoxyribonucleotide-3'-diphospho-5'-guanosine-DNA + H2O = a 3'-end 2'-deoxyribonucleotide 3'-phosphate-DNA + GMP + 2 H(+)</text>
        <dbReference type="Rhea" id="RHEA:52140"/>
        <dbReference type="Rhea" id="RHEA-COMP:13186"/>
        <dbReference type="Rhea" id="RHEA-COMP:13187"/>
        <dbReference type="ChEBI" id="CHEBI:15377"/>
        <dbReference type="ChEBI" id="CHEBI:15378"/>
        <dbReference type="ChEBI" id="CHEBI:58115"/>
        <dbReference type="ChEBI" id="CHEBI:136419"/>
        <dbReference type="ChEBI" id="CHEBI:136420"/>
        <dbReference type="EC" id="3.6.1.72"/>
    </reaction>
</comment>
<evidence type="ECO:0000256" key="14">
    <source>
        <dbReference type="ARBA" id="ARBA00044639"/>
    </source>
</evidence>
<comment type="function">
    <text evidence="16">DNA-binding protein involved in single-strand DNA break repair, double-strand DNA break repair and base excision repair. Resolves abortive DNA ligation intermediates formed either at base excision sites, or when DNA ligases attempt to repair non-ligatable breaks induced by reactive oxygen species. Catalyzes the release of adenylate groups covalently linked to 5'-phosphate termini, resulting in the production of 5'-phosphate termini that can be efficiently rejoined. Likewise, catalyzes the release of 3'-linked guanosine (DNAppG) and inosine (DNAppI) from DNA, but has higher specific activity with 5'-linked adenosine (AppDNA).</text>
</comment>
<name>A0A420YAM3_9PEZI</name>
<evidence type="ECO:0000256" key="6">
    <source>
        <dbReference type="ARBA" id="ARBA00022723"/>
    </source>
</evidence>
<comment type="caution">
    <text evidence="21">The sequence shown here is derived from an EMBL/GenBank/DDBJ whole genome shotgun (WGS) entry which is preliminary data.</text>
</comment>
<evidence type="ECO:0000259" key="20">
    <source>
        <dbReference type="Pfam" id="PF16278"/>
    </source>
</evidence>
<proteinExistence type="predicted"/>
<dbReference type="Gene3D" id="3.30.428.10">
    <property type="entry name" value="HIT-like"/>
    <property type="match status" value="1"/>
</dbReference>
<accession>A0A420YAM3</accession>
<dbReference type="EC" id="3.6.1.71" evidence="4"/>
<dbReference type="Proteomes" id="UP000275385">
    <property type="component" value="Unassembled WGS sequence"/>
</dbReference>
<evidence type="ECO:0000256" key="10">
    <source>
        <dbReference type="ARBA" id="ARBA00023125"/>
    </source>
</evidence>
<dbReference type="OrthoDB" id="3512845at2759"/>
<evidence type="ECO:0000256" key="5">
    <source>
        <dbReference type="ARBA" id="ARBA00022490"/>
    </source>
</evidence>
<keyword evidence="7" id="KW-0227">DNA damage</keyword>
<keyword evidence="5" id="KW-0963">Cytoplasm</keyword>
<dbReference type="Pfam" id="PF11969">
    <property type="entry name" value="DcpS_C"/>
    <property type="match status" value="1"/>
</dbReference>
<protein>
    <recommendedName>
        <fullName evidence="17">Aprataxin-like protein</fullName>
        <ecNumber evidence="4">3.6.1.71</ecNumber>
        <ecNumber evidence="3">3.6.1.72</ecNumber>
    </recommendedName>
    <alternativeName>
        <fullName evidence="18">Hit family protein 3</fullName>
    </alternativeName>
</protein>
<keyword evidence="10" id="KW-0238">DNA-binding</keyword>
<evidence type="ECO:0000256" key="17">
    <source>
        <dbReference type="ARBA" id="ARBA00068941"/>
    </source>
</evidence>
<dbReference type="EC" id="3.6.1.72" evidence="3"/>
<dbReference type="GO" id="GO:0003697">
    <property type="term" value="F:single-stranded DNA binding"/>
    <property type="evidence" value="ECO:0007669"/>
    <property type="project" value="TreeGrafter"/>
</dbReference>
<dbReference type="GO" id="GO:0005737">
    <property type="term" value="C:cytoplasm"/>
    <property type="evidence" value="ECO:0007669"/>
    <property type="project" value="UniProtKB-SubCell"/>
</dbReference>
<evidence type="ECO:0000256" key="9">
    <source>
        <dbReference type="ARBA" id="ARBA00022833"/>
    </source>
</evidence>
<dbReference type="FunFam" id="3.30.428.10:FF:000017">
    <property type="entry name" value="Aprataxin-like protein"/>
    <property type="match status" value="1"/>
</dbReference>
<dbReference type="GO" id="GO:0005634">
    <property type="term" value="C:nucleus"/>
    <property type="evidence" value="ECO:0007669"/>
    <property type="project" value="UniProtKB-SubCell"/>
</dbReference>
<evidence type="ECO:0000256" key="8">
    <source>
        <dbReference type="ARBA" id="ARBA00022801"/>
    </source>
</evidence>
<dbReference type="PANTHER" id="PTHR12486">
    <property type="entry name" value="APRATAXIN-RELATED"/>
    <property type="match status" value="1"/>
</dbReference>
<gene>
    <name evidence="21" type="primary">HNT3</name>
    <name evidence="21" type="ORF">DL546_003601</name>
</gene>
<evidence type="ECO:0000256" key="12">
    <source>
        <dbReference type="ARBA" id="ARBA00023242"/>
    </source>
</evidence>
<dbReference type="GO" id="GO:0120108">
    <property type="term" value="F:DNA-3'-diphospho-5'-guanosine diphosphatase activity"/>
    <property type="evidence" value="ECO:0007669"/>
    <property type="project" value="UniProtKB-EC"/>
</dbReference>
<dbReference type="InterPro" id="IPR032566">
    <property type="entry name" value="Znf-C2HE"/>
</dbReference>
<dbReference type="GO" id="GO:0033699">
    <property type="term" value="F:DNA 5'-adenosine monophosphate hydrolase activity"/>
    <property type="evidence" value="ECO:0007669"/>
    <property type="project" value="UniProtKB-EC"/>
</dbReference>
<evidence type="ECO:0000256" key="13">
    <source>
        <dbReference type="ARBA" id="ARBA00024601"/>
    </source>
</evidence>
<evidence type="ECO:0000256" key="7">
    <source>
        <dbReference type="ARBA" id="ARBA00022763"/>
    </source>
</evidence>
<dbReference type="SUPFAM" id="SSF54197">
    <property type="entry name" value="HIT-like"/>
    <property type="match status" value="1"/>
</dbReference>
<dbReference type="GO" id="GO:0046872">
    <property type="term" value="F:metal ion binding"/>
    <property type="evidence" value="ECO:0007669"/>
    <property type="project" value="UniProtKB-KW"/>
</dbReference>
<dbReference type="GO" id="GO:0030983">
    <property type="term" value="F:mismatched DNA binding"/>
    <property type="evidence" value="ECO:0007669"/>
    <property type="project" value="TreeGrafter"/>
</dbReference>
<evidence type="ECO:0000256" key="4">
    <source>
        <dbReference type="ARBA" id="ARBA00012496"/>
    </source>
</evidence>
<evidence type="ECO:0000256" key="18">
    <source>
        <dbReference type="ARBA" id="ARBA00076243"/>
    </source>
</evidence>
<evidence type="ECO:0000313" key="22">
    <source>
        <dbReference type="Proteomes" id="UP000275385"/>
    </source>
</evidence>
<dbReference type="InterPro" id="IPR036265">
    <property type="entry name" value="HIT-like_sf"/>
</dbReference>
<evidence type="ECO:0000313" key="21">
    <source>
        <dbReference type="EMBL" id="RKU44922.1"/>
    </source>
</evidence>
<keyword evidence="9" id="KW-0862">Zinc</keyword>
<dbReference type="GO" id="GO:0003725">
    <property type="term" value="F:double-stranded RNA binding"/>
    <property type="evidence" value="ECO:0007669"/>
    <property type="project" value="TreeGrafter"/>
</dbReference>
<reference evidence="21 22" key="1">
    <citation type="submission" date="2018-08" db="EMBL/GenBank/DDBJ databases">
        <title>Draft genome of the lignicolous fungus Coniochaeta pulveracea.</title>
        <authorList>
            <person name="Borstlap C.J."/>
            <person name="De Witt R.N."/>
            <person name="Botha A."/>
            <person name="Volschenk H."/>
        </authorList>
    </citation>
    <scope>NUCLEOTIDE SEQUENCE [LARGE SCALE GENOMIC DNA]</scope>
    <source>
        <strain evidence="21 22">CAB683</strain>
    </source>
</reference>
<dbReference type="Pfam" id="PF16278">
    <property type="entry name" value="zf-C2HE"/>
    <property type="match status" value="1"/>
</dbReference>
<evidence type="ECO:0000256" key="19">
    <source>
        <dbReference type="SAM" id="MobiDB-lite"/>
    </source>
</evidence>
<comment type="subcellular location">
    <subcellularLocation>
        <location evidence="2">Cytoplasm</location>
    </subcellularLocation>
    <subcellularLocation>
        <location evidence="1">Nucleus</location>
    </subcellularLocation>
</comment>
<organism evidence="21 22">
    <name type="scientific">Coniochaeta pulveracea</name>
    <dbReference type="NCBI Taxonomy" id="177199"/>
    <lineage>
        <taxon>Eukaryota</taxon>
        <taxon>Fungi</taxon>
        <taxon>Dikarya</taxon>
        <taxon>Ascomycota</taxon>
        <taxon>Pezizomycotina</taxon>
        <taxon>Sordariomycetes</taxon>
        <taxon>Sordariomycetidae</taxon>
        <taxon>Coniochaetales</taxon>
        <taxon>Coniochaetaceae</taxon>
        <taxon>Coniochaeta</taxon>
    </lineage>
</organism>
<dbReference type="GO" id="GO:0000012">
    <property type="term" value="P:single strand break repair"/>
    <property type="evidence" value="ECO:0007669"/>
    <property type="project" value="TreeGrafter"/>
</dbReference>
<evidence type="ECO:0000256" key="2">
    <source>
        <dbReference type="ARBA" id="ARBA00004496"/>
    </source>
</evidence>
<comment type="catalytic activity">
    <reaction evidence="15">
        <text>a 5'-end adenosine-5'-diphospho-5'-ribonucleoside-2'-deoxyribonucleotide-DNA + H2O = a 5'-end 5'-phospho-ribonucleoside-2'-deoxyribonucleotide-DNA + AMP + 2 H(+)</text>
        <dbReference type="Rhea" id="RHEA:52132"/>
        <dbReference type="Rhea" id="RHEA-COMP:13182"/>
        <dbReference type="Rhea" id="RHEA-COMP:13183"/>
        <dbReference type="ChEBI" id="CHEBI:15377"/>
        <dbReference type="ChEBI" id="CHEBI:15378"/>
        <dbReference type="ChEBI" id="CHEBI:136414"/>
        <dbReference type="ChEBI" id="CHEBI:136415"/>
        <dbReference type="ChEBI" id="CHEBI:456215"/>
        <dbReference type="EC" id="3.6.1.71"/>
    </reaction>
</comment>
<comment type="catalytic activity">
    <reaction evidence="14">
        <text>a 5'-end adenosine-5'-diphospho-5'-2'-deoxyribonucleoside-DNA + H2O = a 5'-end 5'-phospho-2'-deoxyribonucleoside-DNA + AMP + 2 H(+)</text>
        <dbReference type="Rhea" id="RHEA:52128"/>
        <dbReference type="Rhea" id="RHEA-COMP:13180"/>
        <dbReference type="Rhea" id="RHEA-COMP:13181"/>
        <dbReference type="ChEBI" id="CHEBI:15377"/>
        <dbReference type="ChEBI" id="CHEBI:15378"/>
        <dbReference type="ChEBI" id="CHEBI:136412"/>
        <dbReference type="ChEBI" id="CHEBI:136413"/>
        <dbReference type="ChEBI" id="CHEBI:456215"/>
        <dbReference type="EC" id="3.6.1.71"/>
    </reaction>
</comment>
<dbReference type="GO" id="GO:1990165">
    <property type="term" value="F:single-strand break-containing DNA binding"/>
    <property type="evidence" value="ECO:0007669"/>
    <property type="project" value="TreeGrafter"/>
</dbReference>
<keyword evidence="6" id="KW-0479">Metal-binding</keyword>
<dbReference type="STRING" id="177199.A0A420YAM3"/>
<evidence type="ECO:0000256" key="3">
    <source>
        <dbReference type="ARBA" id="ARBA00012495"/>
    </source>
</evidence>
<dbReference type="AlphaFoldDB" id="A0A420YAM3"/>
<keyword evidence="22" id="KW-1185">Reference proteome</keyword>
<dbReference type="EMBL" id="QVQW01000025">
    <property type="protein sequence ID" value="RKU44922.1"/>
    <property type="molecule type" value="Genomic_DNA"/>
</dbReference>
<evidence type="ECO:0000256" key="15">
    <source>
        <dbReference type="ARBA" id="ARBA00044713"/>
    </source>
</evidence>
<evidence type="ECO:0000256" key="16">
    <source>
        <dbReference type="ARBA" id="ARBA00059438"/>
    </source>
</evidence>
<evidence type="ECO:0000256" key="11">
    <source>
        <dbReference type="ARBA" id="ARBA00023204"/>
    </source>
</evidence>
<sequence length="239" mass="27671">MKPKPKPVLTKDTHKEKPTNIFKNRDGLGAYLASPSSYPSSRVIFHNDNFVVINDLYPKATVHTLLLPRSSAHNPLHPFDAFEDRDFLAAVRKETARLKELVAKEVKRRFSSLSKLDQARETALKNGVDDLPPGRNWLAEVKVGIHAHPSMNHLHVHVLSRDMHSECLKHRKHYNSFNTPFLVDVADFPLARDDPRRHPGREGYLDRSLKCWRCGKEFGNKFKALKEHLEVEFEEWKRE</sequence>
<feature type="region of interest" description="Disordered" evidence="19">
    <location>
        <begin position="1"/>
        <end position="20"/>
    </location>
</feature>
<keyword evidence="11" id="KW-0234">DNA repair</keyword>
<dbReference type="PANTHER" id="PTHR12486:SF4">
    <property type="entry name" value="APRATAXIN"/>
    <property type="match status" value="1"/>
</dbReference>
<keyword evidence="12" id="KW-0539">Nucleus</keyword>
<feature type="compositionally biased region" description="Basic and acidic residues" evidence="19">
    <location>
        <begin position="9"/>
        <end position="20"/>
    </location>
</feature>